<organism evidence="1 2">
    <name type="scientific">Persea americana</name>
    <name type="common">Avocado</name>
    <dbReference type="NCBI Taxonomy" id="3435"/>
    <lineage>
        <taxon>Eukaryota</taxon>
        <taxon>Viridiplantae</taxon>
        <taxon>Streptophyta</taxon>
        <taxon>Embryophyta</taxon>
        <taxon>Tracheophyta</taxon>
        <taxon>Spermatophyta</taxon>
        <taxon>Magnoliopsida</taxon>
        <taxon>Magnoliidae</taxon>
        <taxon>Laurales</taxon>
        <taxon>Lauraceae</taxon>
        <taxon>Persea</taxon>
    </lineage>
</organism>
<evidence type="ECO:0000313" key="1">
    <source>
        <dbReference type="EMBL" id="KAJ8648327.1"/>
    </source>
</evidence>
<evidence type="ECO:0000313" key="2">
    <source>
        <dbReference type="Proteomes" id="UP001234297"/>
    </source>
</evidence>
<dbReference type="Proteomes" id="UP001234297">
    <property type="component" value="Chromosome 1"/>
</dbReference>
<dbReference type="EMBL" id="CM056809">
    <property type="protein sequence ID" value="KAJ8648327.1"/>
    <property type="molecule type" value="Genomic_DNA"/>
</dbReference>
<reference evidence="1 2" key="1">
    <citation type="journal article" date="2022" name="Hortic Res">
        <title>A haplotype resolved chromosomal level avocado genome allows analysis of novel avocado genes.</title>
        <authorList>
            <person name="Nath O."/>
            <person name="Fletcher S.J."/>
            <person name="Hayward A."/>
            <person name="Shaw L.M."/>
            <person name="Masouleh A.K."/>
            <person name="Furtado A."/>
            <person name="Henry R.J."/>
            <person name="Mitter N."/>
        </authorList>
    </citation>
    <scope>NUCLEOTIDE SEQUENCE [LARGE SCALE GENOMIC DNA]</scope>
    <source>
        <strain evidence="2">cv. Hass</strain>
    </source>
</reference>
<sequence length="69" mass="8215">MRFLDYLKSRKQQKWEFQMLDEARASRISDLQGIYSSFRQAQGNATVTYNFKGWVTARMRGCGREELCR</sequence>
<accession>A0ACC2MRE1</accession>
<name>A0ACC2MRE1_PERAE</name>
<proteinExistence type="predicted"/>
<gene>
    <name evidence="1" type="ORF">MRB53_001350</name>
</gene>
<protein>
    <submittedName>
        <fullName evidence="1">Uncharacterized protein</fullName>
    </submittedName>
</protein>
<keyword evidence="2" id="KW-1185">Reference proteome</keyword>
<comment type="caution">
    <text evidence="1">The sequence shown here is derived from an EMBL/GenBank/DDBJ whole genome shotgun (WGS) entry which is preliminary data.</text>
</comment>